<feature type="region of interest" description="Disordered" evidence="1">
    <location>
        <begin position="96"/>
        <end position="120"/>
    </location>
</feature>
<comment type="caution">
    <text evidence="2">The sequence shown here is derived from an EMBL/GenBank/DDBJ whole genome shotgun (WGS) entry which is preliminary data.</text>
</comment>
<feature type="region of interest" description="Disordered" evidence="1">
    <location>
        <begin position="43"/>
        <end position="64"/>
    </location>
</feature>
<dbReference type="SUPFAM" id="SSF55347">
    <property type="entry name" value="Glyceraldehyde-3-phosphate dehydrogenase-like, C-terminal domain"/>
    <property type="match status" value="1"/>
</dbReference>
<dbReference type="EMBL" id="AZHC01000010">
    <property type="protein sequence ID" value="OAA44177.1"/>
    <property type="molecule type" value="Genomic_DNA"/>
</dbReference>
<dbReference type="Gene3D" id="3.30.360.10">
    <property type="entry name" value="Dihydrodipicolinate Reductase, domain 2"/>
    <property type="match status" value="1"/>
</dbReference>
<sequence>MAQSIGVAIIGSGLFVKAEHLSAVLENTKLELKANYSHSLRSAQETASQIRDAPAPDLYSEDSPNNNRCPVAENFRFVPRFLYAAEQARESHPLLCQGQGSRGRREQVTTRRAGAPRRSASSSTAVFTTSLLLRGEGNTAVSMRAFTSLTRSHLLPVDTVSAIARTESGAMGTYYHSAGSLMSAFEWDVACEKGSVRLDGDVTTAGGHKLERTFERTSGVTDEVDAWAGILEGKGVVVPMQSAGEALADLEFLEGMFGSGGQGGEEKRYLLQKS</sequence>
<evidence type="ECO:0000313" key="3">
    <source>
        <dbReference type="Proteomes" id="UP000243498"/>
    </source>
</evidence>
<gene>
    <name evidence="2" type="ORF">NOR_03905</name>
</gene>
<dbReference type="AlphaFoldDB" id="A0A167EMZ0"/>
<proteinExistence type="predicted"/>
<name>A0A167EMZ0_METRR</name>
<evidence type="ECO:0000256" key="1">
    <source>
        <dbReference type="SAM" id="MobiDB-lite"/>
    </source>
</evidence>
<dbReference type="Proteomes" id="UP000243498">
    <property type="component" value="Unassembled WGS sequence"/>
</dbReference>
<evidence type="ECO:0000313" key="2">
    <source>
        <dbReference type="EMBL" id="OAA44177.1"/>
    </source>
</evidence>
<protein>
    <submittedName>
        <fullName evidence="2">Oxidoreductase family, NAD-binding Rossmann fold protein</fullName>
    </submittedName>
</protein>
<accession>A0A167EMZ0</accession>
<dbReference type="Gene3D" id="3.40.50.720">
    <property type="entry name" value="NAD(P)-binding Rossmann-like Domain"/>
    <property type="match status" value="2"/>
</dbReference>
<organism evidence="2 3">
    <name type="scientific">Metarhizium rileyi (strain RCEF 4871)</name>
    <name type="common">Nomuraea rileyi</name>
    <dbReference type="NCBI Taxonomy" id="1649241"/>
    <lineage>
        <taxon>Eukaryota</taxon>
        <taxon>Fungi</taxon>
        <taxon>Dikarya</taxon>
        <taxon>Ascomycota</taxon>
        <taxon>Pezizomycotina</taxon>
        <taxon>Sordariomycetes</taxon>
        <taxon>Hypocreomycetidae</taxon>
        <taxon>Hypocreales</taxon>
        <taxon>Clavicipitaceae</taxon>
        <taxon>Metarhizium</taxon>
    </lineage>
</organism>
<keyword evidence="3" id="KW-1185">Reference proteome</keyword>
<reference evidence="2 3" key="1">
    <citation type="journal article" date="2016" name="Genome Biol. Evol.">
        <title>Divergent and convergent evolution of fungal pathogenicity.</title>
        <authorList>
            <person name="Shang Y."/>
            <person name="Xiao G."/>
            <person name="Zheng P."/>
            <person name="Cen K."/>
            <person name="Zhan S."/>
            <person name="Wang C."/>
        </authorList>
    </citation>
    <scope>NUCLEOTIDE SEQUENCE [LARGE SCALE GENOMIC DNA]</scope>
    <source>
        <strain evidence="2 3">RCEF 4871</strain>
    </source>
</reference>
<dbReference type="STRING" id="1081105.A0A167EMZ0"/>
<feature type="compositionally biased region" description="Low complexity" evidence="1">
    <location>
        <begin position="110"/>
        <end position="120"/>
    </location>
</feature>
<dbReference type="OrthoDB" id="64915at2759"/>